<evidence type="ECO:0000313" key="3">
    <source>
        <dbReference type="Proteomes" id="UP000663874"/>
    </source>
</evidence>
<sequence length="498" mass="56002">MNENNKETFITTLPNDNQVKSFSLNDDDDMNIDVKSSNDEISNKQEHQNASLISIANVESINDTEHNILIDEPSLSIIDDQTQITIPKAVYDYAAVVRQTLETPRQTKLAHDVATVLGSNDPPPGFGFLHPQYYYLEQTRPTPLEPLPVWRGYNGHVYFSPIQVRQFENQRFILPTNSLKSTEILSVPSIRKIEIEQRNTILSDSKNRKTFTNTNHHIIERNYNGRSLTKKNTQVGTNSNVKSITSSNELRYPTTVTFIDKEDYKQESIEMWQSVVTCAHVQTKPISKRSRHAMEDLQALQQEQSLQDPTGYNRQVLPNIRPVAKSKFVYKGLAYKESQKLPGIGNGNGNDNDGNALQKPLVSYNLAQAYARYEINAARAKQGIRQPPPTAATAAVLKDQHSPLQTSLDLREMRKRIVRGTTLACRPPPQSVAWTPGRADHRSTLGSETAYRRPSTSKSSIPQKQTTVIEMPILTKNISQPRSSSRFTTASEMIAAAS</sequence>
<name>A0A818LWC8_9BILA</name>
<organism evidence="2 3">
    <name type="scientific">Rotaria sordida</name>
    <dbReference type="NCBI Taxonomy" id="392033"/>
    <lineage>
        <taxon>Eukaryota</taxon>
        <taxon>Metazoa</taxon>
        <taxon>Spiralia</taxon>
        <taxon>Gnathifera</taxon>
        <taxon>Rotifera</taxon>
        <taxon>Eurotatoria</taxon>
        <taxon>Bdelloidea</taxon>
        <taxon>Philodinida</taxon>
        <taxon>Philodinidae</taxon>
        <taxon>Rotaria</taxon>
    </lineage>
</organism>
<feature type="compositionally biased region" description="Polar residues" evidence="1">
    <location>
        <begin position="479"/>
        <end position="491"/>
    </location>
</feature>
<evidence type="ECO:0000256" key="1">
    <source>
        <dbReference type="SAM" id="MobiDB-lite"/>
    </source>
</evidence>
<dbReference type="AlphaFoldDB" id="A0A818LWC8"/>
<protein>
    <submittedName>
        <fullName evidence="2">Uncharacterized protein</fullName>
    </submittedName>
</protein>
<dbReference type="EMBL" id="CAJOBE010000155">
    <property type="protein sequence ID" value="CAF3582808.1"/>
    <property type="molecule type" value="Genomic_DNA"/>
</dbReference>
<gene>
    <name evidence="2" type="ORF">FNK824_LOCUS2516</name>
</gene>
<feature type="region of interest" description="Disordered" evidence="1">
    <location>
        <begin position="428"/>
        <end position="462"/>
    </location>
</feature>
<reference evidence="2" key="1">
    <citation type="submission" date="2021-02" db="EMBL/GenBank/DDBJ databases">
        <authorList>
            <person name="Nowell W R."/>
        </authorList>
    </citation>
    <scope>NUCLEOTIDE SEQUENCE</scope>
</reference>
<feature type="region of interest" description="Disordered" evidence="1">
    <location>
        <begin position="479"/>
        <end position="498"/>
    </location>
</feature>
<proteinExistence type="predicted"/>
<dbReference type="Proteomes" id="UP000663874">
    <property type="component" value="Unassembled WGS sequence"/>
</dbReference>
<accession>A0A818LWC8</accession>
<comment type="caution">
    <text evidence="2">The sequence shown here is derived from an EMBL/GenBank/DDBJ whole genome shotgun (WGS) entry which is preliminary data.</text>
</comment>
<evidence type="ECO:0000313" key="2">
    <source>
        <dbReference type="EMBL" id="CAF3582808.1"/>
    </source>
</evidence>